<name>A0A4R4SMZ4_9ACTN</name>
<keyword evidence="1" id="KW-0547">Nucleotide-binding</keyword>
<feature type="non-terminal residue" evidence="1">
    <location>
        <position position="1"/>
    </location>
</feature>
<gene>
    <name evidence="1" type="ORF">E1283_33110</name>
</gene>
<dbReference type="Proteomes" id="UP000295345">
    <property type="component" value="Unassembled WGS sequence"/>
</dbReference>
<proteinExistence type="predicted"/>
<organism evidence="1 2">
    <name type="scientific">Streptomyces hainanensis</name>
    <dbReference type="NCBI Taxonomy" id="402648"/>
    <lineage>
        <taxon>Bacteria</taxon>
        <taxon>Bacillati</taxon>
        <taxon>Actinomycetota</taxon>
        <taxon>Actinomycetes</taxon>
        <taxon>Kitasatosporales</taxon>
        <taxon>Streptomycetaceae</taxon>
        <taxon>Streptomyces</taxon>
    </lineage>
</organism>
<dbReference type="AlphaFoldDB" id="A0A4R4SMZ4"/>
<keyword evidence="1" id="KW-0067">ATP-binding</keyword>
<reference evidence="1 2" key="1">
    <citation type="submission" date="2019-03" db="EMBL/GenBank/DDBJ databases">
        <title>Draft genome sequences of novel Actinobacteria.</title>
        <authorList>
            <person name="Sahin N."/>
            <person name="Ay H."/>
            <person name="Saygin H."/>
        </authorList>
    </citation>
    <scope>NUCLEOTIDE SEQUENCE [LARGE SCALE GENOMIC DNA]</scope>
    <source>
        <strain evidence="1 2">DSM 41900</strain>
    </source>
</reference>
<evidence type="ECO:0000313" key="2">
    <source>
        <dbReference type="Proteomes" id="UP000295345"/>
    </source>
</evidence>
<dbReference type="EMBL" id="SMKI01000593">
    <property type="protein sequence ID" value="TDC63013.1"/>
    <property type="molecule type" value="Genomic_DNA"/>
</dbReference>
<sequence>PSLLSPPPGCPFEPRCGFTDEVTGPLGCATDRPELPEGRGAACHLTGERRHELFTTRIRPRLR</sequence>
<keyword evidence="2" id="KW-1185">Reference proteome</keyword>
<protein>
    <submittedName>
        <fullName evidence="1">ABC transporter ATP-binding protein</fullName>
    </submittedName>
</protein>
<comment type="caution">
    <text evidence="1">The sequence shown here is derived from an EMBL/GenBank/DDBJ whole genome shotgun (WGS) entry which is preliminary data.</text>
</comment>
<evidence type="ECO:0000313" key="1">
    <source>
        <dbReference type="EMBL" id="TDC63013.1"/>
    </source>
</evidence>
<accession>A0A4R4SMZ4</accession>
<dbReference type="GO" id="GO:0005524">
    <property type="term" value="F:ATP binding"/>
    <property type="evidence" value="ECO:0007669"/>
    <property type="project" value="UniProtKB-KW"/>
</dbReference>